<dbReference type="CDD" id="cd00085">
    <property type="entry name" value="HNHc"/>
    <property type="match status" value="1"/>
</dbReference>
<reference evidence="2 3" key="1">
    <citation type="submission" date="2016-04" db="EMBL/GenBank/DDBJ databases">
        <title>ATOL: Assembling a taxonomically balanced genome-scale reconstruction of the evolutionary history of the Enterobacteriaceae.</title>
        <authorList>
            <person name="Plunkett G.III."/>
            <person name="Neeno-Eckwall E.C."/>
            <person name="Glasner J.D."/>
            <person name="Perna N.T."/>
        </authorList>
    </citation>
    <scope>NUCLEOTIDE SEQUENCE [LARGE SCALE GENOMIC DNA]</scope>
    <source>
        <strain evidence="2 3">ATCC 51607</strain>
    </source>
</reference>
<protein>
    <recommendedName>
        <fullName evidence="1">HNH domain-containing protein</fullName>
    </recommendedName>
</protein>
<dbReference type="EMBL" id="LXEO01000065">
    <property type="protein sequence ID" value="OAT15119.1"/>
    <property type="molecule type" value="Genomic_DNA"/>
</dbReference>
<dbReference type="Pfam" id="PF01844">
    <property type="entry name" value="HNH"/>
    <property type="match status" value="1"/>
</dbReference>
<name>A0A1B7HHK2_9ENTR</name>
<dbReference type="Proteomes" id="UP000078286">
    <property type="component" value="Unassembled WGS sequence"/>
</dbReference>
<evidence type="ECO:0000313" key="3">
    <source>
        <dbReference type="Proteomes" id="UP000078286"/>
    </source>
</evidence>
<dbReference type="GO" id="GO:0003676">
    <property type="term" value="F:nucleic acid binding"/>
    <property type="evidence" value="ECO:0007669"/>
    <property type="project" value="InterPro"/>
</dbReference>
<dbReference type="InterPro" id="IPR002711">
    <property type="entry name" value="HNH"/>
</dbReference>
<feature type="domain" description="HNH" evidence="1">
    <location>
        <begin position="212"/>
        <end position="261"/>
    </location>
</feature>
<dbReference type="InterPro" id="IPR003615">
    <property type="entry name" value="HNH_nuc"/>
</dbReference>
<gene>
    <name evidence="2" type="ORF">M979_4067</name>
</gene>
<dbReference type="PROSITE" id="PS00018">
    <property type="entry name" value="EF_HAND_1"/>
    <property type="match status" value="1"/>
</dbReference>
<dbReference type="GO" id="GO:0008270">
    <property type="term" value="F:zinc ion binding"/>
    <property type="evidence" value="ECO:0007669"/>
    <property type="project" value="InterPro"/>
</dbReference>
<comment type="caution">
    <text evidence="2">The sequence shown here is derived from an EMBL/GenBank/DDBJ whole genome shotgun (WGS) entry which is preliminary data.</text>
</comment>
<accession>A0A1B7HHK2</accession>
<dbReference type="RefSeq" id="WP_064556184.1">
    <property type="nucleotide sequence ID" value="NZ_LXEO01000065.1"/>
</dbReference>
<dbReference type="Gene3D" id="1.10.30.50">
    <property type="match status" value="1"/>
</dbReference>
<evidence type="ECO:0000313" key="2">
    <source>
        <dbReference type="EMBL" id="OAT15119.1"/>
    </source>
</evidence>
<proteinExistence type="predicted"/>
<dbReference type="InterPro" id="IPR018247">
    <property type="entry name" value="EF_Hand_1_Ca_BS"/>
</dbReference>
<dbReference type="AlphaFoldDB" id="A0A1B7HHK2"/>
<sequence>MDFYQADPTLENYWRGVILFGRNVASYKFALAHALYEVDKSGSDLVTLEDLAVPFSRHLCEHLLHAPKQITSRGSQYLKACVQFNNGEISQDKLTETTVRLGFNNVIDAFHNVNQGEIEKRFFLDERKTHKGIRLTDNFYQLSERQQYQNLAFETKARWNLVEQAWAMGVSRNLVAVEFDEHNKLLFSRVNERRVDITSCRDSLNGYQKGRCFYCFKPISLIPGDAELADVDHFIPWSAREEVNNINGVWNLVLACKCCNRGVEGKSSHLPSRKLLQRLHVRNEYFIQSKLPLHETIVNQTGNQTTQRKHFLEKNWQAAKNNRLFHTWEPKAEGEATF</sequence>
<keyword evidence="3" id="KW-1185">Reference proteome</keyword>
<evidence type="ECO:0000259" key="1">
    <source>
        <dbReference type="Pfam" id="PF01844"/>
    </source>
</evidence>
<dbReference type="GO" id="GO:0004519">
    <property type="term" value="F:endonuclease activity"/>
    <property type="evidence" value="ECO:0007669"/>
    <property type="project" value="InterPro"/>
</dbReference>
<dbReference type="PATRIC" id="fig|1354255.3.peg.4183"/>
<organism evidence="2 3">
    <name type="scientific">Buttiauxella noackiae ATCC 51607</name>
    <dbReference type="NCBI Taxonomy" id="1354255"/>
    <lineage>
        <taxon>Bacteria</taxon>
        <taxon>Pseudomonadati</taxon>
        <taxon>Pseudomonadota</taxon>
        <taxon>Gammaproteobacteria</taxon>
        <taxon>Enterobacterales</taxon>
        <taxon>Enterobacteriaceae</taxon>
        <taxon>Buttiauxella</taxon>
    </lineage>
</organism>